<protein>
    <recommendedName>
        <fullName evidence="7">ABC transporter domain-containing protein</fullName>
    </recommendedName>
</protein>
<keyword evidence="1" id="KW-0813">Transport</keyword>
<dbReference type="InterPro" id="IPR047641">
    <property type="entry name" value="ABC_transpr_MalK/UgpC-like"/>
</dbReference>
<evidence type="ECO:0000313" key="9">
    <source>
        <dbReference type="Proteomes" id="UP000177701"/>
    </source>
</evidence>
<dbReference type="InterPro" id="IPR003593">
    <property type="entry name" value="AAA+_ATPase"/>
</dbReference>
<dbReference type="GO" id="GO:0140359">
    <property type="term" value="F:ABC-type transporter activity"/>
    <property type="evidence" value="ECO:0007669"/>
    <property type="project" value="UniProtKB-ARBA"/>
</dbReference>
<gene>
    <name evidence="8" type="ORF">A2V47_01840</name>
</gene>
<evidence type="ECO:0000256" key="1">
    <source>
        <dbReference type="ARBA" id="ARBA00022448"/>
    </source>
</evidence>
<dbReference type="SUPFAM" id="SSF50331">
    <property type="entry name" value="MOP-like"/>
    <property type="match status" value="1"/>
</dbReference>
<dbReference type="FunFam" id="3.40.50.300:FF:000042">
    <property type="entry name" value="Maltose/maltodextrin ABC transporter, ATP-binding protein"/>
    <property type="match status" value="1"/>
</dbReference>
<evidence type="ECO:0000256" key="6">
    <source>
        <dbReference type="ARBA" id="ARBA00023136"/>
    </source>
</evidence>
<dbReference type="AlphaFoldDB" id="A0A1F5AC78"/>
<evidence type="ECO:0000256" key="2">
    <source>
        <dbReference type="ARBA" id="ARBA00022475"/>
    </source>
</evidence>
<dbReference type="GO" id="GO:0055052">
    <property type="term" value="C:ATP-binding cassette (ABC) transporter complex, substrate-binding subunit-containing"/>
    <property type="evidence" value="ECO:0007669"/>
    <property type="project" value="TreeGrafter"/>
</dbReference>
<keyword evidence="3" id="KW-0547">Nucleotide-binding</keyword>
<organism evidence="8 9">
    <name type="scientific">Candidatus Sediminicultor quintus</name>
    <dbReference type="NCBI Taxonomy" id="1797291"/>
    <lineage>
        <taxon>Bacteria</taxon>
        <taxon>Pseudomonadati</taxon>
        <taxon>Atribacterota</taxon>
        <taxon>Candidatus Phoenicimicrobiia</taxon>
        <taxon>Candidatus Pheonicimicrobiales</taxon>
        <taxon>Candidatus Phoenicimicrobiaceae</taxon>
        <taxon>Candidatus Sediminicultor</taxon>
    </lineage>
</organism>
<keyword evidence="6" id="KW-0472">Membrane</keyword>
<dbReference type="STRING" id="1797291.A2V47_01840"/>
<comment type="caution">
    <text evidence="8">The sequence shown here is derived from an EMBL/GenBank/DDBJ whole genome shotgun (WGS) entry which is preliminary data.</text>
</comment>
<keyword evidence="2" id="KW-1003">Cell membrane</keyword>
<dbReference type="GO" id="GO:0005524">
    <property type="term" value="F:ATP binding"/>
    <property type="evidence" value="ECO:0007669"/>
    <property type="project" value="UniProtKB-KW"/>
</dbReference>
<evidence type="ECO:0000256" key="4">
    <source>
        <dbReference type="ARBA" id="ARBA00022840"/>
    </source>
</evidence>
<sequence length="365" mass="41544">MEALRFENVYKNYGKNEAIKNLNFSCEEEELFVILGPSGAGKTTTLKLISGLEEVTKGKIFLKNKLVNHLEPKDRNVSMVFEDYALYPHLTVYKNISSPLEAIHLPKDEIDKKVKEIARVLQIEELLLRLPSMISGGQKQRTVLARSLVKKANVYLMDEPIAHLDAKLRYQMRGEFKRVQHIRKMNILYATHDFREALSLGDKVLILDKGVTQQIGTPQEIFNKPANIFVANLLGDPPTNLIEGILKAKDGQYFFQIGDVSISLSKSLADELFSKINQEKLVIGIRPFDLHCCLKQKENAKILNTEVYMSEIAGHYNVISIKLNNTIIKIREEKSFKVSLGDKVSVDFKEEKLDFFDAISGNRIF</sequence>
<dbReference type="Gene3D" id="2.40.50.140">
    <property type="entry name" value="Nucleic acid-binding proteins"/>
    <property type="match status" value="1"/>
</dbReference>
<reference evidence="8 9" key="1">
    <citation type="journal article" date="2016" name="Nat. Commun.">
        <title>Thousands of microbial genomes shed light on interconnected biogeochemical processes in an aquifer system.</title>
        <authorList>
            <person name="Anantharaman K."/>
            <person name="Brown C.T."/>
            <person name="Hug L.A."/>
            <person name="Sharon I."/>
            <person name="Castelle C.J."/>
            <person name="Probst A.J."/>
            <person name="Thomas B.C."/>
            <person name="Singh A."/>
            <person name="Wilkins M.J."/>
            <person name="Karaoz U."/>
            <person name="Brodie E.L."/>
            <person name="Williams K.H."/>
            <person name="Hubbard S.S."/>
            <person name="Banfield J.F."/>
        </authorList>
    </citation>
    <scope>NUCLEOTIDE SEQUENCE [LARGE SCALE GENOMIC DNA]</scope>
</reference>
<dbReference type="InterPro" id="IPR027417">
    <property type="entry name" value="P-loop_NTPase"/>
</dbReference>
<dbReference type="SUPFAM" id="SSF52540">
    <property type="entry name" value="P-loop containing nucleoside triphosphate hydrolases"/>
    <property type="match status" value="1"/>
</dbReference>
<feature type="domain" description="ABC transporter" evidence="7">
    <location>
        <begin position="4"/>
        <end position="234"/>
    </location>
</feature>
<evidence type="ECO:0000259" key="7">
    <source>
        <dbReference type="PROSITE" id="PS50893"/>
    </source>
</evidence>
<evidence type="ECO:0000313" key="8">
    <source>
        <dbReference type="EMBL" id="OGD15504.1"/>
    </source>
</evidence>
<keyword evidence="4" id="KW-0067">ATP-binding</keyword>
<proteinExistence type="predicted"/>
<keyword evidence="5" id="KW-1278">Translocase</keyword>
<name>A0A1F5AC78_9BACT</name>
<evidence type="ECO:0000256" key="5">
    <source>
        <dbReference type="ARBA" id="ARBA00022967"/>
    </source>
</evidence>
<dbReference type="PROSITE" id="PS50893">
    <property type="entry name" value="ABC_TRANSPORTER_2"/>
    <property type="match status" value="1"/>
</dbReference>
<dbReference type="InterPro" id="IPR012340">
    <property type="entry name" value="NA-bd_OB-fold"/>
</dbReference>
<dbReference type="PANTHER" id="PTHR43875">
    <property type="entry name" value="MALTODEXTRIN IMPORT ATP-BINDING PROTEIN MSMX"/>
    <property type="match status" value="1"/>
</dbReference>
<dbReference type="InterPro" id="IPR003439">
    <property type="entry name" value="ABC_transporter-like_ATP-bd"/>
</dbReference>
<dbReference type="Proteomes" id="UP000177701">
    <property type="component" value="Unassembled WGS sequence"/>
</dbReference>
<dbReference type="PANTHER" id="PTHR43875:SF15">
    <property type="entry name" value="TREHALOSE IMPORT ATP-BINDING PROTEIN SUGC"/>
    <property type="match status" value="1"/>
</dbReference>
<dbReference type="Gene3D" id="2.40.50.100">
    <property type="match status" value="1"/>
</dbReference>
<dbReference type="SMART" id="SM00382">
    <property type="entry name" value="AAA"/>
    <property type="match status" value="1"/>
</dbReference>
<dbReference type="GO" id="GO:0016887">
    <property type="term" value="F:ATP hydrolysis activity"/>
    <property type="evidence" value="ECO:0007669"/>
    <property type="project" value="InterPro"/>
</dbReference>
<evidence type="ECO:0000256" key="3">
    <source>
        <dbReference type="ARBA" id="ARBA00022741"/>
    </source>
</evidence>
<dbReference type="EMBL" id="MEYH01000054">
    <property type="protein sequence ID" value="OGD15504.1"/>
    <property type="molecule type" value="Genomic_DNA"/>
</dbReference>
<dbReference type="Gene3D" id="3.40.50.300">
    <property type="entry name" value="P-loop containing nucleotide triphosphate hydrolases"/>
    <property type="match status" value="1"/>
</dbReference>
<dbReference type="InterPro" id="IPR008995">
    <property type="entry name" value="Mo/tungstate-bd_C_term_dom"/>
</dbReference>
<dbReference type="Pfam" id="PF00005">
    <property type="entry name" value="ABC_tran"/>
    <property type="match status" value="1"/>
</dbReference>
<accession>A0A1F5AC78</accession>